<gene>
    <name evidence="2" type="ORF">SAMN06265222_1253</name>
</gene>
<reference evidence="2 3" key="1">
    <citation type="submission" date="2017-05" db="EMBL/GenBank/DDBJ databases">
        <authorList>
            <person name="Varghese N."/>
            <person name="Submissions S."/>
        </authorList>
    </citation>
    <scope>NUCLEOTIDE SEQUENCE [LARGE SCALE GENOMIC DNA]</scope>
    <source>
        <strain evidence="2 3">DSM 25457</strain>
    </source>
</reference>
<keyword evidence="1" id="KW-0472">Membrane</keyword>
<proteinExistence type="predicted"/>
<feature type="transmembrane region" description="Helical" evidence="1">
    <location>
        <begin position="41"/>
        <end position="57"/>
    </location>
</feature>
<keyword evidence="1" id="KW-1133">Transmembrane helix</keyword>
<organism evidence="2 3">
    <name type="scientific">Neorhodopirellula lusitana</name>
    <dbReference type="NCBI Taxonomy" id="445327"/>
    <lineage>
        <taxon>Bacteria</taxon>
        <taxon>Pseudomonadati</taxon>
        <taxon>Planctomycetota</taxon>
        <taxon>Planctomycetia</taxon>
        <taxon>Pirellulales</taxon>
        <taxon>Pirellulaceae</taxon>
        <taxon>Neorhodopirellula</taxon>
    </lineage>
</organism>
<sequence>MLTALLILLACLAPIHACYLVIDLLVGIERLTNHYWVRDGVIISIGLNLLGLVFSRFRRVRKHPAWSGLVWIGVVSLATFLCYGFFMLAIISV</sequence>
<keyword evidence="3" id="KW-1185">Reference proteome</keyword>
<evidence type="ECO:0000313" key="3">
    <source>
        <dbReference type="Proteomes" id="UP001158067"/>
    </source>
</evidence>
<dbReference type="Proteomes" id="UP001158067">
    <property type="component" value="Unassembled WGS sequence"/>
</dbReference>
<evidence type="ECO:0000256" key="1">
    <source>
        <dbReference type="SAM" id="Phobius"/>
    </source>
</evidence>
<name>A0ABY1QT41_9BACT</name>
<keyword evidence="1" id="KW-0812">Transmembrane</keyword>
<dbReference type="EMBL" id="FXUG01000025">
    <property type="protein sequence ID" value="SMP78235.1"/>
    <property type="molecule type" value="Genomic_DNA"/>
</dbReference>
<accession>A0ABY1QT41</accession>
<comment type="caution">
    <text evidence="2">The sequence shown here is derived from an EMBL/GenBank/DDBJ whole genome shotgun (WGS) entry which is preliminary data.</text>
</comment>
<evidence type="ECO:0000313" key="2">
    <source>
        <dbReference type="EMBL" id="SMP78235.1"/>
    </source>
</evidence>
<protein>
    <submittedName>
        <fullName evidence="2">Uncharacterized protein</fullName>
    </submittedName>
</protein>
<feature type="transmembrane region" description="Helical" evidence="1">
    <location>
        <begin position="69"/>
        <end position="91"/>
    </location>
</feature>